<evidence type="ECO:0000313" key="2">
    <source>
        <dbReference type="EMBL" id="MCI4659589.1"/>
    </source>
</evidence>
<keyword evidence="3" id="KW-1185">Reference proteome</keyword>
<reference evidence="2" key="1">
    <citation type="submission" date="2022-03" db="EMBL/GenBank/DDBJ databases">
        <title>Cryobacterium sp. nov. strain ZS14-85, isolated from Antarctic soil.</title>
        <authorList>
            <person name="Li J."/>
            <person name="Niu G."/>
        </authorList>
    </citation>
    <scope>NUCLEOTIDE SEQUENCE</scope>
    <source>
        <strain evidence="2">ZS14-85</strain>
    </source>
</reference>
<feature type="compositionally biased region" description="Basic and acidic residues" evidence="1">
    <location>
        <begin position="380"/>
        <end position="392"/>
    </location>
</feature>
<feature type="region of interest" description="Disordered" evidence="1">
    <location>
        <begin position="349"/>
        <end position="410"/>
    </location>
</feature>
<dbReference type="RefSeq" id="WP_243013080.1">
    <property type="nucleotide sequence ID" value="NZ_JALGAR010000006.1"/>
</dbReference>
<proteinExistence type="predicted"/>
<protein>
    <submittedName>
        <fullName evidence="2">Uncharacterized protein</fullName>
    </submittedName>
</protein>
<feature type="compositionally biased region" description="Acidic residues" evidence="1">
    <location>
        <begin position="393"/>
        <end position="410"/>
    </location>
</feature>
<dbReference type="EMBL" id="JALGAR010000006">
    <property type="protein sequence ID" value="MCI4659589.1"/>
    <property type="molecule type" value="Genomic_DNA"/>
</dbReference>
<dbReference type="Proteomes" id="UP001165341">
    <property type="component" value="Unassembled WGS sequence"/>
</dbReference>
<sequence>MKIAPLKVSDPWFGRMMTNRQVQAETLRDVPIESTVEMELVELLHGGPEDNYRPYLHLRGELTSAKPIVELPYGIDELVLRRGSGLNVDAFYDFNPRQLNDLVVKGYFTEAFQVPDEMSGIPWALPGKADFLVVAPEFADQPPVVFMNVQDQSELGLDEANSGYDLSAYFPDYVAQVQAQADTATAVDAPEHSGAGLDVFADEAFDNNHSPERVAPRRGVDELDQRADVPMGVFSRLVSEIEAQRVVEPEIIDEPEPAETLAGSPEDVYRTLVSPGVERVLSGAQAVLEAQQALTAALAAEAAEAAEAADAARAAEVEAEREAAVAVHAPALAEAQAPAHTAHAPEGFLDLTEPEPETDAELAPRPVETGESVSDSWRIAAERRTARIRSELSSDDDAASPFDDEAGPDL</sequence>
<accession>A0AA41UIJ3</accession>
<organism evidence="2 3">
    <name type="scientific">Cryobacterium zhongshanensis</name>
    <dbReference type="NCBI Taxonomy" id="2928153"/>
    <lineage>
        <taxon>Bacteria</taxon>
        <taxon>Bacillati</taxon>
        <taxon>Actinomycetota</taxon>
        <taxon>Actinomycetes</taxon>
        <taxon>Micrococcales</taxon>
        <taxon>Microbacteriaceae</taxon>
        <taxon>Cryobacterium</taxon>
    </lineage>
</organism>
<evidence type="ECO:0000313" key="3">
    <source>
        <dbReference type="Proteomes" id="UP001165341"/>
    </source>
</evidence>
<evidence type="ECO:0000256" key="1">
    <source>
        <dbReference type="SAM" id="MobiDB-lite"/>
    </source>
</evidence>
<name>A0AA41UIJ3_9MICO</name>
<gene>
    <name evidence="2" type="ORF">MQH31_17435</name>
</gene>
<dbReference type="AlphaFoldDB" id="A0AA41UIJ3"/>
<comment type="caution">
    <text evidence="2">The sequence shown here is derived from an EMBL/GenBank/DDBJ whole genome shotgun (WGS) entry which is preliminary data.</text>
</comment>